<dbReference type="InterPro" id="IPR042177">
    <property type="entry name" value="Cell/Rod_1"/>
</dbReference>
<accession>A0A519BC74</accession>
<keyword evidence="3 5" id="KW-0133">Cell shape</keyword>
<dbReference type="EMBL" id="SGBD01000001">
    <property type="protein sequence ID" value="RZD14875.1"/>
    <property type="molecule type" value="Genomic_DNA"/>
</dbReference>
<protein>
    <recommendedName>
        <fullName evidence="2 5">Cell shape-determining protein MreC</fullName>
    </recommendedName>
    <alternativeName>
        <fullName evidence="4 5">Cell shape protein MreC</fullName>
    </alternativeName>
</protein>
<dbReference type="Gene3D" id="2.40.10.350">
    <property type="entry name" value="Rod shape-determining protein MreC, domain 2"/>
    <property type="match status" value="1"/>
</dbReference>
<keyword evidence="6" id="KW-0812">Transmembrane</keyword>
<dbReference type="GO" id="GO:0008360">
    <property type="term" value="P:regulation of cell shape"/>
    <property type="evidence" value="ECO:0007669"/>
    <property type="project" value="UniProtKB-KW"/>
</dbReference>
<dbReference type="InterPro" id="IPR055342">
    <property type="entry name" value="MreC_beta-barrel_core"/>
</dbReference>
<dbReference type="Gene3D" id="2.40.10.340">
    <property type="entry name" value="Rod shape-determining protein MreC, domain 1"/>
    <property type="match status" value="1"/>
</dbReference>
<evidence type="ECO:0000256" key="3">
    <source>
        <dbReference type="ARBA" id="ARBA00022960"/>
    </source>
</evidence>
<evidence type="ECO:0000256" key="1">
    <source>
        <dbReference type="ARBA" id="ARBA00009369"/>
    </source>
</evidence>
<keyword evidence="6" id="KW-1133">Transmembrane helix</keyword>
<evidence type="ECO:0000256" key="4">
    <source>
        <dbReference type="ARBA" id="ARBA00032089"/>
    </source>
</evidence>
<dbReference type="PANTHER" id="PTHR34138">
    <property type="entry name" value="CELL SHAPE-DETERMINING PROTEIN MREC"/>
    <property type="match status" value="1"/>
</dbReference>
<comment type="caution">
    <text evidence="8">The sequence shown here is derived from an EMBL/GenBank/DDBJ whole genome shotgun (WGS) entry which is preliminary data.</text>
</comment>
<keyword evidence="6" id="KW-0472">Membrane</keyword>
<dbReference type="InterPro" id="IPR042175">
    <property type="entry name" value="Cell/Rod_MreC_2"/>
</dbReference>
<feature type="transmembrane region" description="Helical" evidence="6">
    <location>
        <begin position="16"/>
        <end position="37"/>
    </location>
</feature>
<evidence type="ECO:0000256" key="2">
    <source>
        <dbReference type="ARBA" id="ARBA00013855"/>
    </source>
</evidence>
<sequence>MGKFFKNVKIKKYKDVIVLFAVVAISVSLYILSISGFKFGGLFSNFINNSLYNIYKAADYPLNISQRLYGNYLNILSVKSDNKLLKARIKIIKYKLNKYRAYKIENEKLKALLFLKDTISKKSIPASITLHGIEGWWDSLRINKGKKDGIKVGDGVISYSGVVGRVVYEGNNNAKVIPVTNPKCVFSVVDANTGTLGIAQGLGNGYLKMRFVFNSQKVEVGDEILTSGLGGIFTSGINVGKVSSVKRRGYKIFQRITIIPHKNLFNAKHVLVEE</sequence>
<evidence type="ECO:0000313" key="8">
    <source>
        <dbReference type="EMBL" id="RZD14875.1"/>
    </source>
</evidence>
<dbReference type="GO" id="GO:0005886">
    <property type="term" value="C:plasma membrane"/>
    <property type="evidence" value="ECO:0007669"/>
    <property type="project" value="TreeGrafter"/>
</dbReference>
<evidence type="ECO:0000256" key="6">
    <source>
        <dbReference type="SAM" id="Phobius"/>
    </source>
</evidence>
<dbReference type="AlphaFoldDB" id="A0A519BC74"/>
<reference evidence="8 9" key="1">
    <citation type="submission" date="2019-01" db="EMBL/GenBank/DDBJ databases">
        <title>Insights into ecological role of a new deltaproteobacterial order Candidatus Sinidesulfobacterales (Sva0485) by metagenomics and metatranscriptomics.</title>
        <authorList>
            <person name="Tan S."/>
            <person name="Liu J."/>
            <person name="Fang Y."/>
            <person name="Hedlund B.P."/>
            <person name="Lian Z.H."/>
            <person name="Huang L.Y."/>
            <person name="Li J.T."/>
            <person name="Huang L.N."/>
            <person name="Li W.J."/>
            <person name="Jiang H.C."/>
            <person name="Dong H.L."/>
            <person name="Shu W.S."/>
        </authorList>
    </citation>
    <scope>NUCLEOTIDE SEQUENCE [LARGE SCALE GENOMIC DNA]</scope>
    <source>
        <strain evidence="8">AP3</strain>
    </source>
</reference>
<evidence type="ECO:0000313" key="9">
    <source>
        <dbReference type="Proteomes" id="UP000320813"/>
    </source>
</evidence>
<dbReference type="PANTHER" id="PTHR34138:SF1">
    <property type="entry name" value="CELL SHAPE-DETERMINING PROTEIN MREC"/>
    <property type="match status" value="1"/>
</dbReference>
<comment type="function">
    <text evidence="5">Involved in formation and maintenance of cell shape.</text>
</comment>
<dbReference type="PIRSF" id="PIRSF038471">
    <property type="entry name" value="MreC"/>
    <property type="match status" value="1"/>
</dbReference>
<gene>
    <name evidence="8" type="primary">mreC</name>
    <name evidence="8" type="ORF">EVJ47_00905</name>
</gene>
<dbReference type="InterPro" id="IPR007221">
    <property type="entry name" value="MreC"/>
</dbReference>
<evidence type="ECO:0000256" key="5">
    <source>
        <dbReference type="PIRNR" id="PIRNR038471"/>
    </source>
</evidence>
<organism evidence="8 9">
    <name type="scientific">Candidatus Acidulodesulfobacterium ferriphilum</name>
    <dbReference type="NCBI Taxonomy" id="2597223"/>
    <lineage>
        <taxon>Bacteria</taxon>
        <taxon>Deltaproteobacteria</taxon>
        <taxon>Candidatus Acidulodesulfobacterales</taxon>
        <taxon>Candidatus Acidulodesulfobacterium</taxon>
    </lineage>
</organism>
<name>A0A519BC74_9DELT</name>
<dbReference type="Proteomes" id="UP000320813">
    <property type="component" value="Unassembled WGS sequence"/>
</dbReference>
<comment type="similarity">
    <text evidence="1 5">Belongs to the MreC family.</text>
</comment>
<feature type="domain" description="Rod shape-determining protein MreC beta-barrel core" evidence="7">
    <location>
        <begin position="133"/>
        <end position="272"/>
    </location>
</feature>
<evidence type="ECO:0000259" key="7">
    <source>
        <dbReference type="Pfam" id="PF04085"/>
    </source>
</evidence>
<dbReference type="NCBIfam" id="TIGR00219">
    <property type="entry name" value="mreC"/>
    <property type="match status" value="1"/>
</dbReference>
<dbReference type="Pfam" id="PF04085">
    <property type="entry name" value="MreC"/>
    <property type="match status" value="1"/>
</dbReference>
<proteinExistence type="inferred from homology"/>